<dbReference type="AlphaFoldDB" id="A0A916YHS9"/>
<protein>
    <submittedName>
        <fullName evidence="2">Uncharacterized protein</fullName>
    </submittedName>
</protein>
<evidence type="ECO:0000256" key="1">
    <source>
        <dbReference type="SAM" id="MobiDB-lite"/>
    </source>
</evidence>
<dbReference type="PROSITE" id="PS51257">
    <property type="entry name" value="PROKAR_LIPOPROTEIN"/>
    <property type="match status" value="1"/>
</dbReference>
<feature type="compositionally biased region" description="Basic and acidic residues" evidence="1">
    <location>
        <begin position="61"/>
        <end position="75"/>
    </location>
</feature>
<accession>A0A916YHS9</accession>
<dbReference type="RefSeq" id="WP_066761140.1">
    <property type="nucleotide sequence ID" value="NZ_BMIO01000005.1"/>
</dbReference>
<dbReference type="OrthoDB" id="7596860at2"/>
<organism evidence="2 3">
    <name type="scientific">Croceicoccus pelagius</name>
    <dbReference type="NCBI Taxonomy" id="1703341"/>
    <lineage>
        <taxon>Bacteria</taxon>
        <taxon>Pseudomonadati</taxon>
        <taxon>Pseudomonadota</taxon>
        <taxon>Alphaproteobacteria</taxon>
        <taxon>Sphingomonadales</taxon>
        <taxon>Erythrobacteraceae</taxon>
        <taxon>Croceicoccus</taxon>
    </lineage>
</organism>
<proteinExistence type="predicted"/>
<keyword evidence="3" id="KW-1185">Reference proteome</keyword>
<gene>
    <name evidence="2" type="ORF">GCM10010989_19360</name>
</gene>
<sequence length="83" mass="8912">MNIRNAVIGSALAVLALSGCARETDLRPVEGASLPPTPYGADTQPDADDLLERPAQAAPERSVELRTRSEEREQDPFDLPPEG</sequence>
<comment type="caution">
    <text evidence="2">The sequence shown here is derived from an EMBL/GenBank/DDBJ whole genome shotgun (WGS) entry which is preliminary data.</text>
</comment>
<dbReference type="Proteomes" id="UP000598997">
    <property type="component" value="Unassembled WGS sequence"/>
</dbReference>
<evidence type="ECO:0000313" key="3">
    <source>
        <dbReference type="Proteomes" id="UP000598997"/>
    </source>
</evidence>
<dbReference type="EMBL" id="BMIO01000005">
    <property type="protein sequence ID" value="GGD45355.1"/>
    <property type="molecule type" value="Genomic_DNA"/>
</dbReference>
<reference evidence="2 3" key="1">
    <citation type="journal article" date="2014" name="Int. J. Syst. Evol. Microbiol.">
        <title>Complete genome sequence of Corynebacterium casei LMG S-19264T (=DSM 44701T), isolated from a smear-ripened cheese.</title>
        <authorList>
            <consortium name="US DOE Joint Genome Institute (JGI-PGF)"/>
            <person name="Walter F."/>
            <person name="Albersmeier A."/>
            <person name="Kalinowski J."/>
            <person name="Ruckert C."/>
        </authorList>
    </citation>
    <scope>NUCLEOTIDE SEQUENCE [LARGE SCALE GENOMIC DNA]</scope>
    <source>
        <strain evidence="2 3">CGMCC 1.15358</strain>
    </source>
</reference>
<feature type="region of interest" description="Disordered" evidence="1">
    <location>
        <begin position="28"/>
        <end position="83"/>
    </location>
</feature>
<name>A0A916YHS9_9SPHN</name>
<evidence type="ECO:0000313" key="2">
    <source>
        <dbReference type="EMBL" id="GGD45355.1"/>
    </source>
</evidence>